<dbReference type="InterPro" id="IPR036194">
    <property type="entry name" value="FlhD_sf"/>
</dbReference>
<keyword evidence="12" id="KW-1185">Reference proteome</keyword>
<dbReference type="SUPFAM" id="SSF63592">
    <property type="entry name" value="Flagellar transcriptional activator FlhD"/>
    <property type="match status" value="1"/>
</dbReference>
<comment type="subunit">
    <text evidence="9">Homodimer; disulfide-linked. Forms a heterohexamer composed of two FlhC and four FlhD subunits. Each FlhC binds a FlhD dimer, forming a heterotrimer, and a hexamer assembles by dimerization of two heterotrimers.</text>
</comment>
<dbReference type="EMBL" id="JABFHI010000005">
    <property type="protein sequence ID" value="NOG32332.1"/>
    <property type="molecule type" value="Genomic_DNA"/>
</dbReference>
<dbReference type="GO" id="GO:0003677">
    <property type="term" value="F:DNA binding"/>
    <property type="evidence" value="ECO:0007669"/>
    <property type="project" value="UniProtKB-UniRule"/>
</dbReference>
<protein>
    <recommendedName>
        <fullName evidence="9">Flagellar transcriptional regulator FlhD</fullName>
    </recommendedName>
</protein>
<dbReference type="NCBIfam" id="NF002783">
    <property type="entry name" value="PRK02909.1-1"/>
    <property type="match status" value="1"/>
</dbReference>
<dbReference type="InterPro" id="IPR023559">
    <property type="entry name" value="Flagellar_FlhD"/>
</dbReference>
<dbReference type="Proteomes" id="UP000588806">
    <property type="component" value="Unassembled WGS sequence"/>
</dbReference>
<comment type="subcellular location">
    <subcellularLocation>
        <location evidence="9">Cytoplasm</location>
    </subcellularLocation>
</comment>
<comment type="function">
    <text evidence="8 9">Functions in complex with FlhC as a master transcriptional regulator that regulates transcription of several flagellar and non-flagellar operons by binding to their promoter region. Activates expression of class 2 flagellar genes, including fliA, which is a flagellum-specific sigma factor that turns on the class 3 genes. Also regulates genes whose products function in a variety of physiological pathways.</text>
</comment>
<dbReference type="GO" id="GO:1902208">
    <property type="term" value="P:regulation of bacterial-type flagellum assembly"/>
    <property type="evidence" value="ECO:0007669"/>
    <property type="project" value="UniProtKB-UniRule"/>
</dbReference>
<keyword evidence="4 9" id="KW-0238">DNA-binding</keyword>
<evidence type="ECO:0000256" key="6">
    <source>
        <dbReference type="ARBA" id="ARBA00023159"/>
    </source>
</evidence>
<evidence type="ECO:0000256" key="1">
    <source>
        <dbReference type="ARBA" id="ARBA00022490"/>
    </source>
</evidence>
<evidence type="ECO:0000313" key="11">
    <source>
        <dbReference type="EMBL" id="NOG32332.1"/>
    </source>
</evidence>
<keyword evidence="3 9" id="KW-0805">Transcription regulation</keyword>
<dbReference type="RefSeq" id="WP_171702811.1">
    <property type="nucleotide sequence ID" value="NZ_JABFHI010000005.1"/>
</dbReference>
<reference evidence="11 12" key="2">
    <citation type="submission" date="2020-06" db="EMBL/GenBank/DDBJ databases">
        <title>Halomonas songnenensis sp. nov., a moderately halophilic bacterium isolated from saline and alkaline soils.</title>
        <authorList>
            <person name="Jiang J."/>
            <person name="Pan Y."/>
        </authorList>
    </citation>
    <scope>NUCLEOTIDE SEQUENCE [LARGE SCALE GENOMIC DNA]</scope>
    <source>
        <strain evidence="11 12">TBZ9</strain>
    </source>
</reference>
<dbReference type="GO" id="GO:0044780">
    <property type="term" value="P:bacterial-type flagellum assembly"/>
    <property type="evidence" value="ECO:0007669"/>
    <property type="project" value="InterPro"/>
</dbReference>
<evidence type="ECO:0000313" key="12">
    <source>
        <dbReference type="Proteomes" id="UP000588806"/>
    </source>
</evidence>
<proteinExistence type="inferred from homology"/>
<dbReference type="Pfam" id="PF05247">
    <property type="entry name" value="FlhD"/>
    <property type="match status" value="1"/>
</dbReference>
<keyword evidence="5 9" id="KW-1015">Disulfide bond</keyword>
<organism evidence="11 12">
    <name type="scientific">Vreelandella azerica</name>
    <dbReference type="NCBI Taxonomy" id="2732867"/>
    <lineage>
        <taxon>Bacteria</taxon>
        <taxon>Pseudomonadati</taxon>
        <taxon>Pseudomonadota</taxon>
        <taxon>Gammaproteobacteria</taxon>
        <taxon>Oceanospirillales</taxon>
        <taxon>Halomonadaceae</taxon>
        <taxon>Vreelandella</taxon>
    </lineage>
</organism>
<name>A0A7Y3TZJ2_9GAMM</name>
<keyword evidence="6 9" id="KW-0010">Activator</keyword>
<keyword evidence="11" id="KW-0969">Cilium</keyword>
<evidence type="ECO:0000256" key="8">
    <source>
        <dbReference type="ARBA" id="ARBA00025431"/>
    </source>
</evidence>
<feature type="region of interest" description="Disordered" evidence="10">
    <location>
        <begin position="105"/>
        <end position="131"/>
    </location>
</feature>
<evidence type="ECO:0000256" key="9">
    <source>
        <dbReference type="HAMAP-Rule" id="MF_00725"/>
    </source>
</evidence>
<keyword evidence="7 9" id="KW-0804">Transcription</keyword>
<gene>
    <name evidence="9 11" type="primary">flhD</name>
    <name evidence="11" type="ORF">HLB35_12250</name>
</gene>
<comment type="caution">
    <text evidence="11">The sequence shown here is derived from an EMBL/GenBank/DDBJ whole genome shotgun (WGS) entry which is preliminary data.</text>
</comment>
<accession>A0A7Y3TZJ2</accession>
<dbReference type="HAMAP" id="MF_00725">
    <property type="entry name" value="FlhD"/>
    <property type="match status" value="1"/>
</dbReference>
<keyword evidence="2 9" id="KW-1005">Bacterial flagellum biogenesis</keyword>
<evidence type="ECO:0000256" key="5">
    <source>
        <dbReference type="ARBA" id="ARBA00023157"/>
    </source>
</evidence>
<comment type="similarity">
    <text evidence="9">Belongs to the FlhD family.</text>
</comment>
<feature type="disulfide bond" description="Interchain" evidence="9">
    <location>
        <position position="65"/>
    </location>
</feature>
<sequence length="131" mass="14503">MSHTSFFDEVQEINLAYLLLAQRLLSEDREIGMFRLKVDAEMADMLSSLNARQLTQLARTNQLLCRFTLESAEQLRQLTHNPRDQGLSGLHTSLLLAGEPLESLCDSSPAKASIDKPSHGGCAKSSDEEAE</sequence>
<evidence type="ECO:0000256" key="3">
    <source>
        <dbReference type="ARBA" id="ARBA00023015"/>
    </source>
</evidence>
<evidence type="ECO:0000256" key="4">
    <source>
        <dbReference type="ARBA" id="ARBA00023125"/>
    </source>
</evidence>
<evidence type="ECO:0000256" key="7">
    <source>
        <dbReference type="ARBA" id="ARBA00023163"/>
    </source>
</evidence>
<keyword evidence="11" id="KW-0282">Flagellum</keyword>
<reference evidence="11 12" key="1">
    <citation type="submission" date="2020-05" db="EMBL/GenBank/DDBJ databases">
        <authorList>
            <person name="Ruan W."/>
            <person name="Jeon C.O."/>
            <person name="Chun B.H."/>
        </authorList>
    </citation>
    <scope>NUCLEOTIDE SEQUENCE [LARGE SCALE GENOMIC DNA]</scope>
    <source>
        <strain evidence="11 12">TBZ9</strain>
    </source>
</reference>
<evidence type="ECO:0000256" key="10">
    <source>
        <dbReference type="SAM" id="MobiDB-lite"/>
    </source>
</evidence>
<comment type="domain">
    <text evidence="9">The C-terminal region contains a putative helix-turn-helix (HTH) motif, suggesting that this region may bind DNA.</text>
</comment>
<keyword evidence="11" id="KW-0966">Cell projection</keyword>
<dbReference type="Gene3D" id="1.10.4000.10">
    <property type="entry name" value="Flagellar transcriptional activator FlhD"/>
    <property type="match status" value="1"/>
</dbReference>
<dbReference type="GO" id="GO:0045893">
    <property type="term" value="P:positive regulation of DNA-templated transcription"/>
    <property type="evidence" value="ECO:0007669"/>
    <property type="project" value="InterPro"/>
</dbReference>
<dbReference type="AlphaFoldDB" id="A0A7Y3TZJ2"/>
<evidence type="ECO:0000256" key="2">
    <source>
        <dbReference type="ARBA" id="ARBA00022795"/>
    </source>
</evidence>
<keyword evidence="1 9" id="KW-0963">Cytoplasm</keyword>
<dbReference type="GO" id="GO:0005737">
    <property type="term" value="C:cytoplasm"/>
    <property type="evidence" value="ECO:0007669"/>
    <property type="project" value="UniProtKB-SubCell"/>
</dbReference>